<keyword evidence="2" id="KW-0732">Signal</keyword>
<dbReference type="AlphaFoldDB" id="A0A4Y3QVG8"/>
<evidence type="ECO:0000313" key="3">
    <source>
        <dbReference type="EMBL" id="GEB48667.1"/>
    </source>
</evidence>
<gene>
    <name evidence="3" type="ORF">SCA03_12180</name>
</gene>
<comment type="caution">
    <text evidence="3">The sequence shown here is derived from an EMBL/GenBank/DDBJ whole genome shotgun (WGS) entry which is preliminary data.</text>
</comment>
<feature type="compositionally biased region" description="Basic and acidic residues" evidence="1">
    <location>
        <begin position="31"/>
        <end position="46"/>
    </location>
</feature>
<dbReference type="RefSeq" id="WP_030880239.1">
    <property type="nucleotide sequence ID" value="NZ_BJMM01000004.1"/>
</dbReference>
<dbReference type="OrthoDB" id="3483234at2"/>
<evidence type="ECO:0000313" key="4">
    <source>
        <dbReference type="Proteomes" id="UP000319210"/>
    </source>
</evidence>
<feature type="chain" id="PRO_5021268410" description="Lipoprotein" evidence="2">
    <location>
        <begin position="28"/>
        <end position="189"/>
    </location>
</feature>
<proteinExistence type="predicted"/>
<evidence type="ECO:0000256" key="1">
    <source>
        <dbReference type="SAM" id="MobiDB-lite"/>
    </source>
</evidence>
<feature type="signal peptide" evidence="2">
    <location>
        <begin position="1"/>
        <end position="27"/>
    </location>
</feature>
<dbReference type="Proteomes" id="UP000319210">
    <property type="component" value="Unassembled WGS sequence"/>
</dbReference>
<feature type="region of interest" description="Disordered" evidence="1">
    <location>
        <begin position="141"/>
        <end position="189"/>
    </location>
</feature>
<accession>A0A4Y3QVG8</accession>
<reference evidence="3 4" key="1">
    <citation type="submission" date="2019-06" db="EMBL/GenBank/DDBJ databases">
        <title>Whole genome shotgun sequence of Streptomyces cacaoi subsp. cacaoi NBRC 12748.</title>
        <authorList>
            <person name="Hosoyama A."/>
            <person name="Uohara A."/>
            <person name="Ohji S."/>
            <person name="Ichikawa N."/>
        </authorList>
    </citation>
    <scope>NUCLEOTIDE SEQUENCE [LARGE SCALE GENOMIC DNA]</scope>
    <source>
        <strain evidence="3 4">NBRC 12748</strain>
    </source>
</reference>
<dbReference type="EMBL" id="BJMM01000004">
    <property type="protein sequence ID" value="GEB48667.1"/>
    <property type="molecule type" value="Genomic_DNA"/>
</dbReference>
<protein>
    <recommendedName>
        <fullName evidence="5">Lipoprotein</fullName>
    </recommendedName>
</protein>
<organism evidence="3 4">
    <name type="scientific">Streptomyces cacaoi</name>
    <dbReference type="NCBI Taxonomy" id="1898"/>
    <lineage>
        <taxon>Bacteria</taxon>
        <taxon>Bacillati</taxon>
        <taxon>Actinomycetota</taxon>
        <taxon>Actinomycetes</taxon>
        <taxon>Kitasatosporales</taxon>
        <taxon>Streptomycetaceae</taxon>
        <taxon>Streptomyces</taxon>
    </lineage>
</organism>
<name>A0A4Y3QVG8_STRCI</name>
<dbReference type="PROSITE" id="PS51257">
    <property type="entry name" value="PROKAR_LIPOPROTEIN"/>
    <property type="match status" value="1"/>
</dbReference>
<feature type="region of interest" description="Disordered" evidence="1">
    <location>
        <begin position="26"/>
        <end position="68"/>
    </location>
</feature>
<keyword evidence="4" id="KW-1185">Reference proteome</keyword>
<sequence length="189" mass="18717">MRTAQRMTGAAAAVAAVALLVSGCGSSDDGGDGKDAGADKAKDTQRTADPTPSADEAGDGGGKAGLPGVWAAQAGGKKLVLTVVGDAASLVRDEKVCTGRVMDSGGKDGLVLKCPGGVGEDRTNGTVVSVAEKTLKVSWNGGATDTYGRVSKAPAKLPKSPGDLGELPDVPDMPDVPDGAKDKLKDITG</sequence>
<evidence type="ECO:0000256" key="2">
    <source>
        <dbReference type="SAM" id="SignalP"/>
    </source>
</evidence>
<evidence type="ECO:0008006" key="5">
    <source>
        <dbReference type="Google" id="ProtNLM"/>
    </source>
</evidence>
<feature type="compositionally biased region" description="Basic and acidic residues" evidence="1">
    <location>
        <begin position="178"/>
        <end position="189"/>
    </location>
</feature>